<dbReference type="AlphaFoldDB" id="A0A9D4MLW8"/>
<protein>
    <submittedName>
        <fullName evidence="1">Uncharacterized protein</fullName>
    </submittedName>
</protein>
<proteinExistence type="predicted"/>
<comment type="caution">
    <text evidence="1">The sequence shown here is derived from an EMBL/GenBank/DDBJ whole genome shotgun (WGS) entry which is preliminary data.</text>
</comment>
<evidence type="ECO:0000313" key="1">
    <source>
        <dbReference type="EMBL" id="KAH3878500.1"/>
    </source>
</evidence>
<gene>
    <name evidence="1" type="ORF">DPMN_002396</name>
</gene>
<reference evidence="1" key="1">
    <citation type="journal article" date="2019" name="bioRxiv">
        <title>The Genome of the Zebra Mussel, Dreissena polymorpha: A Resource for Invasive Species Research.</title>
        <authorList>
            <person name="McCartney M.A."/>
            <person name="Auch B."/>
            <person name="Kono T."/>
            <person name="Mallez S."/>
            <person name="Zhang Y."/>
            <person name="Obille A."/>
            <person name="Becker A."/>
            <person name="Abrahante J.E."/>
            <person name="Garbe J."/>
            <person name="Badalamenti J.P."/>
            <person name="Herman A."/>
            <person name="Mangelson H."/>
            <person name="Liachko I."/>
            <person name="Sullivan S."/>
            <person name="Sone E.D."/>
            <person name="Koren S."/>
            <person name="Silverstein K.A.T."/>
            <person name="Beckman K.B."/>
            <person name="Gohl D.M."/>
        </authorList>
    </citation>
    <scope>NUCLEOTIDE SEQUENCE</scope>
    <source>
        <strain evidence="1">Duluth1</strain>
        <tissue evidence="1">Whole animal</tissue>
    </source>
</reference>
<dbReference type="EMBL" id="JAIWYP010000001">
    <property type="protein sequence ID" value="KAH3878500.1"/>
    <property type="molecule type" value="Genomic_DNA"/>
</dbReference>
<organism evidence="1 2">
    <name type="scientific">Dreissena polymorpha</name>
    <name type="common">Zebra mussel</name>
    <name type="synonym">Mytilus polymorpha</name>
    <dbReference type="NCBI Taxonomy" id="45954"/>
    <lineage>
        <taxon>Eukaryota</taxon>
        <taxon>Metazoa</taxon>
        <taxon>Spiralia</taxon>
        <taxon>Lophotrochozoa</taxon>
        <taxon>Mollusca</taxon>
        <taxon>Bivalvia</taxon>
        <taxon>Autobranchia</taxon>
        <taxon>Heteroconchia</taxon>
        <taxon>Euheterodonta</taxon>
        <taxon>Imparidentia</taxon>
        <taxon>Neoheterodontei</taxon>
        <taxon>Myida</taxon>
        <taxon>Dreissenoidea</taxon>
        <taxon>Dreissenidae</taxon>
        <taxon>Dreissena</taxon>
    </lineage>
</organism>
<dbReference type="Proteomes" id="UP000828390">
    <property type="component" value="Unassembled WGS sequence"/>
</dbReference>
<evidence type="ECO:0000313" key="2">
    <source>
        <dbReference type="Proteomes" id="UP000828390"/>
    </source>
</evidence>
<reference evidence="1" key="2">
    <citation type="submission" date="2020-11" db="EMBL/GenBank/DDBJ databases">
        <authorList>
            <person name="McCartney M.A."/>
            <person name="Auch B."/>
            <person name="Kono T."/>
            <person name="Mallez S."/>
            <person name="Becker A."/>
            <person name="Gohl D.M."/>
            <person name="Silverstein K.A.T."/>
            <person name="Koren S."/>
            <person name="Bechman K.B."/>
            <person name="Herman A."/>
            <person name="Abrahante J.E."/>
            <person name="Garbe J."/>
        </authorList>
    </citation>
    <scope>NUCLEOTIDE SEQUENCE</scope>
    <source>
        <strain evidence="1">Duluth1</strain>
        <tissue evidence="1">Whole animal</tissue>
    </source>
</reference>
<accession>A0A9D4MLW8</accession>
<keyword evidence="2" id="KW-1185">Reference proteome</keyword>
<sequence>MAAGEGKSSTPSCIQGCTCGLILGPQTVELGLTWGLRCRKGRGYEWSTIPGNFSVFFIL</sequence>
<name>A0A9D4MLW8_DREPO</name>